<organism evidence="2 3">
    <name type="scientific">Halogeometricum luteum</name>
    <dbReference type="NCBI Taxonomy" id="2950537"/>
    <lineage>
        <taxon>Archaea</taxon>
        <taxon>Methanobacteriati</taxon>
        <taxon>Methanobacteriota</taxon>
        <taxon>Stenosarchaea group</taxon>
        <taxon>Halobacteria</taxon>
        <taxon>Halobacteriales</taxon>
        <taxon>Haloferacaceae</taxon>
        <taxon>Halogeometricum</taxon>
    </lineage>
</organism>
<proteinExistence type="predicted"/>
<keyword evidence="1" id="KW-0472">Membrane</keyword>
<evidence type="ECO:0000313" key="3">
    <source>
        <dbReference type="Proteomes" id="UP001254813"/>
    </source>
</evidence>
<gene>
    <name evidence="2" type="ORF">NDI79_09420</name>
</gene>
<keyword evidence="1" id="KW-0812">Transmembrane</keyword>
<comment type="caution">
    <text evidence="2">The sequence shown here is derived from an EMBL/GenBank/DDBJ whole genome shotgun (WGS) entry which is preliminary data.</text>
</comment>
<keyword evidence="3" id="KW-1185">Reference proteome</keyword>
<accession>A0ABU2G0T5</accession>
<keyword evidence="1" id="KW-1133">Transmembrane helix</keyword>
<dbReference type="Proteomes" id="UP001254813">
    <property type="component" value="Unassembled WGS sequence"/>
</dbReference>
<dbReference type="RefSeq" id="WP_310928224.1">
    <property type="nucleotide sequence ID" value="NZ_JAMQOQ010000002.1"/>
</dbReference>
<name>A0ABU2G0T5_9EURY</name>
<reference evidence="2 3" key="1">
    <citation type="submission" date="2022-06" db="EMBL/GenBank/DDBJ databases">
        <title>Halogeometricum sp. a new haloarchaeum isolate from saline soil.</title>
        <authorList>
            <person name="Strakova D."/>
            <person name="Galisteo C."/>
            <person name="Sanchez-Porro C."/>
            <person name="Ventosa A."/>
        </authorList>
    </citation>
    <scope>NUCLEOTIDE SEQUENCE [LARGE SCALE GENOMIC DNA]</scope>
    <source>
        <strain evidence="3">S3BR25-2</strain>
    </source>
</reference>
<dbReference type="EMBL" id="JAMQOQ010000002">
    <property type="protein sequence ID" value="MDS0294389.1"/>
    <property type="molecule type" value="Genomic_DNA"/>
</dbReference>
<protein>
    <submittedName>
        <fullName evidence="2">Uncharacterized protein</fullName>
    </submittedName>
</protein>
<evidence type="ECO:0000256" key="1">
    <source>
        <dbReference type="SAM" id="Phobius"/>
    </source>
</evidence>
<feature type="transmembrane region" description="Helical" evidence="1">
    <location>
        <begin position="39"/>
        <end position="56"/>
    </location>
</feature>
<sequence>MYRRKAKWGIGSLALLLALLWTLSPFLDAVPYRVGRAVVVAGALASLLLGYVLVYGRGPR</sequence>
<evidence type="ECO:0000313" key="2">
    <source>
        <dbReference type="EMBL" id="MDS0294389.1"/>
    </source>
</evidence>